<dbReference type="AlphaFoldDB" id="A0AAD7GR12"/>
<protein>
    <submittedName>
        <fullName evidence="2">Uncharacterized protein</fullName>
    </submittedName>
</protein>
<evidence type="ECO:0000313" key="3">
    <source>
        <dbReference type="Proteomes" id="UP001215598"/>
    </source>
</evidence>
<dbReference type="Proteomes" id="UP001215598">
    <property type="component" value="Unassembled WGS sequence"/>
</dbReference>
<comment type="caution">
    <text evidence="2">The sequence shown here is derived from an EMBL/GenBank/DDBJ whole genome shotgun (WGS) entry which is preliminary data.</text>
</comment>
<evidence type="ECO:0000256" key="1">
    <source>
        <dbReference type="SAM" id="MobiDB-lite"/>
    </source>
</evidence>
<feature type="compositionally biased region" description="Pro residues" evidence="1">
    <location>
        <begin position="374"/>
        <end position="386"/>
    </location>
</feature>
<keyword evidence="3" id="KW-1185">Reference proteome</keyword>
<organism evidence="2 3">
    <name type="scientific">Mycena metata</name>
    <dbReference type="NCBI Taxonomy" id="1033252"/>
    <lineage>
        <taxon>Eukaryota</taxon>
        <taxon>Fungi</taxon>
        <taxon>Dikarya</taxon>
        <taxon>Basidiomycota</taxon>
        <taxon>Agaricomycotina</taxon>
        <taxon>Agaricomycetes</taxon>
        <taxon>Agaricomycetidae</taxon>
        <taxon>Agaricales</taxon>
        <taxon>Marasmiineae</taxon>
        <taxon>Mycenaceae</taxon>
        <taxon>Mycena</taxon>
    </lineage>
</organism>
<proteinExistence type="predicted"/>
<sequence>MSDTISTELTENAWSELNPHTSYILSTHSARRDLNIRRFTQFPLTARRLDVLEIRSRPRGMHVEGYSTTYYLSGRARVKYLRERLRALRAAATRFKEEKPTSEAEHWDFLMKYEEYLEVATELLRLRPTRGALANLFTMDVLLFREVQQLLAASLPAVPPADCDCGRPGIFMCSSCGDGARRCQGCVVAAHAMRPCHLVKKWTRGAFRARPLIELGLWVNLGHAGGECAASIAACAHAMTPDRLFRTNFNKKRKKPATTAESALKGSSANKPWQLGNDGQLFLAGSENLPPIVARSPPRRRISLFQPSPPRAGPSRSVFAGPVFGGPPSPPRPSPSTFGRAPRTTSIREAREDVQGRRIIFGGPPSIIGRRSPPAAPVRRPLPPRMLPRRHGYGLPPTWKLTTEDLYMGTARPPVLVRRMLDKPVPAGADPEEVVDPKPHHKCAICCSPKSHPVS</sequence>
<gene>
    <name evidence="2" type="ORF">B0H16DRAFT_1748000</name>
</gene>
<feature type="compositionally biased region" description="Pro residues" evidence="1">
    <location>
        <begin position="325"/>
        <end position="334"/>
    </location>
</feature>
<feature type="compositionally biased region" description="Basic and acidic residues" evidence="1">
    <location>
        <begin position="346"/>
        <end position="356"/>
    </location>
</feature>
<feature type="region of interest" description="Disordered" evidence="1">
    <location>
        <begin position="247"/>
        <end position="272"/>
    </location>
</feature>
<evidence type="ECO:0000313" key="2">
    <source>
        <dbReference type="EMBL" id="KAJ7702935.1"/>
    </source>
</evidence>
<accession>A0AAD7GR12</accession>
<feature type="region of interest" description="Disordered" evidence="1">
    <location>
        <begin position="321"/>
        <end position="389"/>
    </location>
</feature>
<dbReference type="EMBL" id="JARKIB010000505">
    <property type="protein sequence ID" value="KAJ7702935.1"/>
    <property type="molecule type" value="Genomic_DNA"/>
</dbReference>
<reference evidence="2" key="1">
    <citation type="submission" date="2023-03" db="EMBL/GenBank/DDBJ databases">
        <title>Massive genome expansion in bonnet fungi (Mycena s.s.) driven by repeated elements and novel gene families across ecological guilds.</title>
        <authorList>
            <consortium name="Lawrence Berkeley National Laboratory"/>
            <person name="Harder C.B."/>
            <person name="Miyauchi S."/>
            <person name="Viragh M."/>
            <person name="Kuo A."/>
            <person name="Thoen E."/>
            <person name="Andreopoulos B."/>
            <person name="Lu D."/>
            <person name="Skrede I."/>
            <person name="Drula E."/>
            <person name="Henrissat B."/>
            <person name="Morin E."/>
            <person name="Kohler A."/>
            <person name="Barry K."/>
            <person name="LaButti K."/>
            <person name="Morin E."/>
            <person name="Salamov A."/>
            <person name="Lipzen A."/>
            <person name="Mereny Z."/>
            <person name="Hegedus B."/>
            <person name="Baldrian P."/>
            <person name="Stursova M."/>
            <person name="Weitz H."/>
            <person name="Taylor A."/>
            <person name="Grigoriev I.V."/>
            <person name="Nagy L.G."/>
            <person name="Martin F."/>
            <person name="Kauserud H."/>
        </authorList>
    </citation>
    <scope>NUCLEOTIDE SEQUENCE</scope>
    <source>
        <strain evidence="2">CBHHK182m</strain>
    </source>
</reference>
<name>A0AAD7GR12_9AGAR</name>
<feature type="compositionally biased region" description="Polar residues" evidence="1">
    <location>
        <begin position="259"/>
        <end position="271"/>
    </location>
</feature>